<evidence type="ECO:0000256" key="5">
    <source>
        <dbReference type="ARBA" id="ARBA00023163"/>
    </source>
</evidence>
<evidence type="ECO:0000256" key="7">
    <source>
        <dbReference type="PROSITE-ProRule" id="PRU01091"/>
    </source>
</evidence>
<protein>
    <submittedName>
        <fullName evidence="10">Two-component system, OmpR family, response regulator</fullName>
    </submittedName>
</protein>
<dbReference type="CDD" id="cd00383">
    <property type="entry name" value="trans_reg_C"/>
    <property type="match status" value="1"/>
</dbReference>
<dbReference type="InterPro" id="IPR016032">
    <property type="entry name" value="Sig_transdc_resp-reg_C-effctor"/>
</dbReference>
<evidence type="ECO:0000256" key="6">
    <source>
        <dbReference type="PROSITE-ProRule" id="PRU00169"/>
    </source>
</evidence>
<gene>
    <name evidence="10" type="ORF">SAMN02983003_4022</name>
</gene>
<dbReference type="SUPFAM" id="SSF46894">
    <property type="entry name" value="C-terminal effector domain of the bipartite response regulators"/>
    <property type="match status" value="1"/>
</dbReference>
<keyword evidence="3" id="KW-0805">Transcription regulation</keyword>
<feature type="modified residue" description="4-aspartylphosphate" evidence="6">
    <location>
        <position position="51"/>
    </location>
</feature>
<dbReference type="SMART" id="SM00862">
    <property type="entry name" value="Trans_reg_C"/>
    <property type="match status" value="1"/>
</dbReference>
<dbReference type="Gene3D" id="6.10.250.690">
    <property type="match status" value="1"/>
</dbReference>
<dbReference type="Pfam" id="PF00072">
    <property type="entry name" value="Response_reg"/>
    <property type="match status" value="1"/>
</dbReference>
<feature type="DNA-binding region" description="OmpR/PhoB-type" evidence="7">
    <location>
        <begin position="124"/>
        <end position="218"/>
    </location>
</feature>
<dbReference type="InterPro" id="IPR039420">
    <property type="entry name" value="WalR-like"/>
</dbReference>
<sequence>MRILVVEDDARLREALLDDLRAAGFAADGAADGTEGEFLGQTETYDAVVLDLGLPGLDGISVLEGWRRAKRAMPVLILTAREEWSEKVRGFRAGADDYLTKPFRTEEVIIRLRSLIRRAAGHATTVLDCGPLSLDTQMGLITLDGLPIRLTAFEQRLLAYLIHHTGRVVSRTELSEHLYERDTERDFNSLEVIIGRLRRKIGRSHIETIRGQGYRLVPEPGADA</sequence>
<keyword evidence="4 7" id="KW-0238">DNA-binding</keyword>
<dbReference type="PROSITE" id="PS50110">
    <property type="entry name" value="RESPONSE_REGULATORY"/>
    <property type="match status" value="1"/>
</dbReference>
<dbReference type="InterPro" id="IPR001789">
    <property type="entry name" value="Sig_transdc_resp-reg_receiver"/>
</dbReference>
<dbReference type="GO" id="GO:0000976">
    <property type="term" value="F:transcription cis-regulatory region binding"/>
    <property type="evidence" value="ECO:0007669"/>
    <property type="project" value="TreeGrafter"/>
</dbReference>
<accession>A0A1K2I518</accession>
<dbReference type="InterPro" id="IPR011006">
    <property type="entry name" value="CheY-like_superfamily"/>
</dbReference>
<keyword evidence="1 6" id="KW-0597">Phosphoprotein</keyword>
<dbReference type="OrthoDB" id="5297525at2"/>
<dbReference type="SMART" id="SM00448">
    <property type="entry name" value="REC"/>
    <property type="match status" value="1"/>
</dbReference>
<dbReference type="Gene3D" id="3.40.50.2300">
    <property type="match status" value="1"/>
</dbReference>
<dbReference type="Gene3D" id="1.10.10.10">
    <property type="entry name" value="Winged helix-like DNA-binding domain superfamily/Winged helix DNA-binding domain"/>
    <property type="match status" value="1"/>
</dbReference>
<dbReference type="PROSITE" id="PS51755">
    <property type="entry name" value="OMPR_PHOB"/>
    <property type="match status" value="1"/>
</dbReference>
<evidence type="ECO:0000256" key="3">
    <source>
        <dbReference type="ARBA" id="ARBA00023015"/>
    </source>
</evidence>
<proteinExistence type="predicted"/>
<dbReference type="SUPFAM" id="SSF52172">
    <property type="entry name" value="CheY-like"/>
    <property type="match status" value="1"/>
</dbReference>
<evidence type="ECO:0000313" key="10">
    <source>
        <dbReference type="EMBL" id="SFZ86828.1"/>
    </source>
</evidence>
<dbReference type="PANTHER" id="PTHR48111:SF37">
    <property type="entry name" value="RESPONSE REGULATOR PROTEIN CARR"/>
    <property type="match status" value="1"/>
</dbReference>
<evidence type="ECO:0000259" key="8">
    <source>
        <dbReference type="PROSITE" id="PS50110"/>
    </source>
</evidence>
<dbReference type="RefSeq" id="WP_072346844.1">
    <property type="nucleotide sequence ID" value="NZ_FPKU01000004.1"/>
</dbReference>
<feature type="domain" description="OmpR/PhoB-type" evidence="9">
    <location>
        <begin position="124"/>
        <end position="218"/>
    </location>
</feature>
<dbReference type="AlphaFoldDB" id="A0A1K2I518"/>
<evidence type="ECO:0000259" key="9">
    <source>
        <dbReference type="PROSITE" id="PS51755"/>
    </source>
</evidence>
<keyword evidence="5" id="KW-0804">Transcription</keyword>
<dbReference type="FunFam" id="3.40.50.2300:FF:000002">
    <property type="entry name" value="DNA-binding response regulator PhoP"/>
    <property type="match status" value="1"/>
</dbReference>
<dbReference type="PANTHER" id="PTHR48111">
    <property type="entry name" value="REGULATOR OF RPOS"/>
    <property type="match status" value="1"/>
</dbReference>
<evidence type="ECO:0000313" key="11">
    <source>
        <dbReference type="Proteomes" id="UP000183447"/>
    </source>
</evidence>
<dbReference type="GO" id="GO:0006355">
    <property type="term" value="P:regulation of DNA-templated transcription"/>
    <property type="evidence" value="ECO:0007669"/>
    <property type="project" value="InterPro"/>
</dbReference>
<evidence type="ECO:0000256" key="1">
    <source>
        <dbReference type="ARBA" id="ARBA00022553"/>
    </source>
</evidence>
<keyword evidence="11" id="KW-1185">Reference proteome</keyword>
<dbReference type="STRING" id="665118.SAMN02983003_4022"/>
<name>A0A1K2I518_9HYPH</name>
<dbReference type="Proteomes" id="UP000183447">
    <property type="component" value="Unassembled WGS sequence"/>
</dbReference>
<dbReference type="InterPro" id="IPR036388">
    <property type="entry name" value="WH-like_DNA-bd_sf"/>
</dbReference>
<dbReference type="Pfam" id="PF00486">
    <property type="entry name" value="Trans_reg_C"/>
    <property type="match status" value="1"/>
</dbReference>
<keyword evidence="2" id="KW-0902">Two-component regulatory system</keyword>
<feature type="domain" description="Response regulatory" evidence="8">
    <location>
        <begin position="2"/>
        <end position="116"/>
    </location>
</feature>
<evidence type="ECO:0000256" key="2">
    <source>
        <dbReference type="ARBA" id="ARBA00023012"/>
    </source>
</evidence>
<organism evidence="10 11">
    <name type="scientific">Devosia enhydra</name>
    <dbReference type="NCBI Taxonomy" id="665118"/>
    <lineage>
        <taxon>Bacteria</taxon>
        <taxon>Pseudomonadati</taxon>
        <taxon>Pseudomonadota</taxon>
        <taxon>Alphaproteobacteria</taxon>
        <taxon>Hyphomicrobiales</taxon>
        <taxon>Devosiaceae</taxon>
        <taxon>Devosia</taxon>
    </lineage>
</organism>
<dbReference type="GO" id="GO:0005829">
    <property type="term" value="C:cytosol"/>
    <property type="evidence" value="ECO:0007669"/>
    <property type="project" value="TreeGrafter"/>
</dbReference>
<dbReference type="EMBL" id="FPKU01000004">
    <property type="protein sequence ID" value="SFZ86828.1"/>
    <property type="molecule type" value="Genomic_DNA"/>
</dbReference>
<reference evidence="10 11" key="1">
    <citation type="submission" date="2016-11" db="EMBL/GenBank/DDBJ databases">
        <authorList>
            <person name="Jaros S."/>
            <person name="Januszkiewicz K."/>
            <person name="Wedrychowicz H."/>
        </authorList>
    </citation>
    <scope>NUCLEOTIDE SEQUENCE [LARGE SCALE GENOMIC DNA]</scope>
    <source>
        <strain evidence="10 11">ATCC 23634</strain>
    </source>
</reference>
<dbReference type="GO" id="GO:0032993">
    <property type="term" value="C:protein-DNA complex"/>
    <property type="evidence" value="ECO:0007669"/>
    <property type="project" value="TreeGrafter"/>
</dbReference>
<dbReference type="GO" id="GO:0000156">
    <property type="term" value="F:phosphorelay response regulator activity"/>
    <property type="evidence" value="ECO:0007669"/>
    <property type="project" value="TreeGrafter"/>
</dbReference>
<evidence type="ECO:0000256" key="4">
    <source>
        <dbReference type="ARBA" id="ARBA00023125"/>
    </source>
</evidence>
<dbReference type="InterPro" id="IPR001867">
    <property type="entry name" value="OmpR/PhoB-type_DNA-bd"/>
</dbReference>